<dbReference type="SUPFAM" id="SSF54637">
    <property type="entry name" value="Thioesterase/thiol ester dehydrase-isomerase"/>
    <property type="match status" value="1"/>
</dbReference>
<dbReference type="RefSeq" id="WP_069311706.1">
    <property type="nucleotide sequence ID" value="NZ_MDTU01000001.1"/>
</dbReference>
<dbReference type="InterPro" id="IPR027961">
    <property type="entry name" value="DUF4442"/>
</dbReference>
<evidence type="ECO:0000313" key="1">
    <source>
        <dbReference type="EMBL" id="ODN41905.1"/>
    </source>
</evidence>
<reference evidence="1 2" key="1">
    <citation type="submission" date="2016-08" db="EMBL/GenBank/DDBJ databases">
        <title>Draft genome sequence of Candidatus Piscirickettsia litoralis, from seawater.</title>
        <authorList>
            <person name="Wan X."/>
            <person name="Lee A.J."/>
            <person name="Hou S."/>
            <person name="Donachie S.P."/>
        </authorList>
    </citation>
    <scope>NUCLEOTIDE SEQUENCE [LARGE SCALE GENOMIC DNA]</scope>
    <source>
        <strain evidence="1 2">Y2</strain>
    </source>
</reference>
<name>A0ABX3A382_9GAMM</name>
<organism evidence="1 2">
    <name type="scientific">Piscirickettsia litoralis</name>
    <dbReference type="NCBI Taxonomy" id="1891921"/>
    <lineage>
        <taxon>Bacteria</taxon>
        <taxon>Pseudomonadati</taxon>
        <taxon>Pseudomonadota</taxon>
        <taxon>Gammaproteobacteria</taxon>
        <taxon>Thiotrichales</taxon>
        <taxon>Piscirickettsiaceae</taxon>
        <taxon>Piscirickettsia</taxon>
    </lineage>
</organism>
<dbReference type="Proteomes" id="UP000094329">
    <property type="component" value="Unassembled WGS sequence"/>
</dbReference>
<protein>
    <submittedName>
        <fullName evidence="1">Thioesterase</fullName>
    </submittedName>
</protein>
<dbReference type="Gene3D" id="3.10.129.10">
    <property type="entry name" value="Hotdog Thioesterase"/>
    <property type="match status" value="1"/>
</dbReference>
<comment type="caution">
    <text evidence="1">The sequence shown here is derived from an EMBL/GenBank/DDBJ whole genome shotgun (WGS) entry which is preliminary data.</text>
</comment>
<dbReference type="EMBL" id="MDTU01000001">
    <property type="protein sequence ID" value="ODN41905.1"/>
    <property type="molecule type" value="Genomic_DNA"/>
</dbReference>
<dbReference type="InterPro" id="IPR029069">
    <property type="entry name" value="HotDog_dom_sf"/>
</dbReference>
<dbReference type="Pfam" id="PF14539">
    <property type="entry name" value="DUF4442"/>
    <property type="match status" value="1"/>
</dbReference>
<sequence>MKKKVAAGLMHPKVLPYLFRLWPPYWGTGIHIDHIASDFREMRVSMKLRFYNKNYVGIHFGGSLYSMTDPFYVLMLVRILGSQYKILDQSAQITYLKPGVGTVCANFKLNDEILDNVKEHAESGEKYLLTLPVDIIDGQGDIVAQIEKTIYIRRRRRD</sequence>
<accession>A0ABX3A382</accession>
<gene>
    <name evidence="1" type="ORF">BGC07_01670</name>
</gene>
<evidence type="ECO:0000313" key="2">
    <source>
        <dbReference type="Proteomes" id="UP000094329"/>
    </source>
</evidence>
<keyword evidence="2" id="KW-1185">Reference proteome</keyword>
<proteinExistence type="predicted"/>